<evidence type="ECO:0000256" key="2">
    <source>
        <dbReference type="ARBA" id="ARBA00023015"/>
    </source>
</evidence>
<protein>
    <submittedName>
        <fullName evidence="5">DeoR family transcriptional regulator</fullName>
    </submittedName>
</protein>
<keyword evidence="3" id="KW-0804">Transcription</keyword>
<organism evidence="5 6">
    <name type="scientific">Enterobacter kobei</name>
    <dbReference type="NCBI Taxonomy" id="208224"/>
    <lineage>
        <taxon>Bacteria</taxon>
        <taxon>Pseudomonadati</taxon>
        <taxon>Pseudomonadota</taxon>
        <taxon>Gammaproteobacteria</taxon>
        <taxon>Enterobacterales</taxon>
        <taxon>Enterobacteriaceae</taxon>
        <taxon>Enterobacter</taxon>
        <taxon>Enterobacter cloacae complex</taxon>
    </lineage>
</organism>
<dbReference type="InterPro" id="IPR014036">
    <property type="entry name" value="DeoR-like_C"/>
</dbReference>
<dbReference type="EMBL" id="AP024590">
    <property type="protein sequence ID" value="BCU55048.1"/>
    <property type="molecule type" value="Genomic_DNA"/>
</dbReference>
<keyword evidence="1" id="KW-0678">Repressor</keyword>
<dbReference type="SMART" id="SM00420">
    <property type="entry name" value="HTH_DEOR"/>
    <property type="match status" value="1"/>
</dbReference>
<dbReference type="GO" id="GO:0003700">
    <property type="term" value="F:DNA-binding transcription factor activity"/>
    <property type="evidence" value="ECO:0007669"/>
    <property type="project" value="InterPro"/>
</dbReference>
<dbReference type="AlphaFoldDB" id="A0AA86M7F3"/>
<dbReference type="Pfam" id="PF00455">
    <property type="entry name" value="DeoRC"/>
    <property type="match status" value="1"/>
</dbReference>
<accession>A0AA86M7F3</accession>
<dbReference type="Proteomes" id="UP000682928">
    <property type="component" value="Chromosome"/>
</dbReference>
<name>A0AA86M7F3_9ENTR</name>
<feature type="domain" description="HTH deoR-type" evidence="4">
    <location>
        <begin position="3"/>
        <end position="58"/>
    </location>
</feature>
<sequence length="249" mass="26791">MLSGQRKQLILDILARDKQVLSRELSQRFNISEDSIRRDLREMAAEGLLQRVHGGALAVSAATGSLETRKSVQIASKKAIARKAVTLIQPGNIVILDGGTTSEEMVKLLPPDLAFTVVTHSPTIAAALITLPLVEVIVLGGQLYKHSMVTVGAAMMESLRRINADLFFMGVTGVHERAGFTTGNYEEACVKRALSERAAETVVLASPEKINSASAFAIGDLSLASTLVIDGELDEKMRTIMTRHAISVL</sequence>
<dbReference type="InterPro" id="IPR037171">
    <property type="entry name" value="NagB/RpiA_transferase-like"/>
</dbReference>
<dbReference type="InterPro" id="IPR050313">
    <property type="entry name" value="Carb_Metab_HTH_regulators"/>
</dbReference>
<dbReference type="PANTHER" id="PTHR30363:SF4">
    <property type="entry name" value="GLYCEROL-3-PHOSPHATE REGULON REPRESSOR"/>
    <property type="match status" value="1"/>
</dbReference>
<dbReference type="InterPro" id="IPR036390">
    <property type="entry name" value="WH_DNA-bd_sf"/>
</dbReference>
<dbReference type="InterPro" id="IPR001034">
    <property type="entry name" value="DeoR_HTH"/>
</dbReference>
<evidence type="ECO:0000313" key="5">
    <source>
        <dbReference type="EMBL" id="BCU55048.1"/>
    </source>
</evidence>
<dbReference type="PANTHER" id="PTHR30363">
    <property type="entry name" value="HTH-TYPE TRANSCRIPTIONAL REGULATOR SRLR-RELATED"/>
    <property type="match status" value="1"/>
</dbReference>
<evidence type="ECO:0000259" key="4">
    <source>
        <dbReference type="PROSITE" id="PS51000"/>
    </source>
</evidence>
<dbReference type="RefSeq" id="WP_088219012.1">
    <property type="nucleotide sequence ID" value="NZ_AP024590.1"/>
</dbReference>
<evidence type="ECO:0000256" key="1">
    <source>
        <dbReference type="ARBA" id="ARBA00022491"/>
    </source>
</evidence>
<dbReference type="SMART" id="SM01134">
    <property type="entry name" value="DeoRC"/>
    <property type="match status" value="1"/>
</dbReference>
<evidence type="ECO:0000313" key="6">
    <source>
        <dbReference type="Proteomes" id="UP000682928"/>
    </source>
</evidence>
<dbReference type="InterPro" id="IPR036388">
    <property type="entry name" value="WH-like_DNA-bd_sf"/>
</dbReference>
<gene>
    <name evidence="5" type="ORF">ENKO_16420</name>
</gene>
<dbReference type="Gene3D" id="3.40.50.1360">
    <property type="match status" value="1"/>
</dbReference>
<evidence type="ECO:0000256" key="3">
    <source>
        <dbReference type="ARBA" id="ARBA00023163"/>
    </source>
</evidence>
<dbReference type="SUPFAM" id="SSF100950">
    <property type="entry name" value="NagB/RpiA/CoA transferase-like"/>
    <property type="match status" value="1"/>
</dbReference>
<keyword evidence="2" id="KW-0805">Transcription regulation</keyword>
<dbReference type="Pfam" id="PF08220">
    <property type="entry name" value="HTH_DeoR"/>
    <property type="match status" value="1"/>
</dbReference>
<dbReference type="PRINTS" id="PR00037">
    <property type="entry name" value="HTHLACR"/>
</dbReference>
<reference evidence="5" key="1">
    <citation type="submission" date="2021-04" db="EMBL/GenBank/DDBJ databases">
        <title>Difference and commonality of drug resistance evolution in various bacteria. and drug sensitivity profiles.</title>
        <authorList>
            <person name="Maeda T."/>
            <person name="Shibai A."/>
            <person name="Kawada K."/>
            <person name="Kotani H."/>
            <person name="Tarusawa Y."/>
            <person name="Tanabe K."/>
            <person name="Furusawa C."/>
        </authorList>
    </citation>
    <scope>NUCLEOTIDE SEQUENCE</scope>
    <source>
        <strain evidence="5">JCM 8580</strain>
    </source>
</reference>
<dbReference type="SUPFAM" id="SSF46785">
    <property type="entry name" value="Winged helix' DNA-binding domain"/>
    <property type="match status" value="1"/>
</dbReference>
<dbReference type="Gene3D" id="1.10.10.10">
    <property type="entry name" value="Winged helix-like DNA-binding domain superfamily/Winged helix DNA-binding domain"/>
    <property type="match status" value="1"/>
</dbReference>
<dbReference type="PROSITE" id="PS51000">
    <property type="entry name" value="HTH_DEOR_2"/>
    <property type="match status" value="1"/>
</dbReference>
<proteinExistence type="predicted"/>